<name>A0A5C3MNX7_9AGAM</name>
<evidence type="ECO:0000256" key="1">
    <source>
        <dbReference type="SAM" id="MobiDB-lite"/>
    </source>
</evidence>
<keyword evidence="3" id="KW-1185">Reference proteome</keyword>
<evidence type="ECO:0000313" key="3">
    <source>
        <dbReference type="Proteomes" id="UP000305948"/>
    </source>
</evidence>
<feature type="compositionally biased region" description="Basic and acidic residues" evidence="1">
    <location>
        <begin position="324"/>
        <end position="336"/>
    </location>
</feature>
<proteinExistence type="predicted"/>
<reference evidence="2 3" key="1">
    <citation type="journal article" date="2019" name="Nat. Ecol. Evol.">
        <title>Megaphylogeny resolves global patterns of mushroom evolution.</title>
        <authorList>
            <person name="Varga T."/>
            <person name="Krizsan K."/>
            <person name="Foldi C."/>
            <person name="Dima B."/>
            <person name="Sanchez-Garcia M."/>
            <person name="Sanchez-Ramirez S."/>
            <person name="Szollosi G.J."/>
            <person name="Szarkandi J.G."/>
            <person name="Papp V."/>
            <person name="Albert L."/>
            <person name="Andreopoulos W."/>
            <person name="Angelini C."/>
            <person name="Antonin V."/>
            <person name="Barry K.W."/>
            <person name="Bougher N.L."/>
            <person name="Buchanan P."/>
            <person name="Buyck B."/>
            <person name="Bense V."/>
            <person name="Catcheside P."/>
            <person name="Chovatia M."/>
            <person name="Cooper J."/>
            <person name="Damon W."/>
            <person name="Desjardin D."/>
            <person name="Finy P."/>
            <person name="Geml J."/>
            <person name="Haridas S."/>
            <person name="Hughes K."/>
            <person name="Justo A."/>
            <person name="Karasinski D."/>
            <person name="Kautmanova I."/>
            <person name="Kiss B."/>
            <person name="Kocsube S."/>
            <person name="Kotiranta H."/>
            <person name="LaButti K.M."/>
            <person name="Lechner B.E."/>
            <person name="Liimatainen K."/>
            <person name="Lipzen A."/>
            <person name="Lukacs Z."/>
            <person name="Mihaltcheva S."/>
            <person name="Morgado L.N."/>
            <person name="Niskanen T."/>
            <person name="Noordeloos M.E."/>
            <person name="Ohm R.A."/>
            <person name="Ortiz-Santana B."/>
            <person name="Ovrebo C."/>
            <person name="Racz N."/>
            <person name="Riley R."/>
            <person name="Savchenko A."/>
            <person name="Shiryaev A."/>
            <person name="Soop K."/>
            <person name="Spirin V."/>
            <person name="Szebenyi C."/>
            <person name="Tomsovsky M."/>
            <person name="Tulloss R.E."/>
            <person name="Uehling J."/>
            <person name="Grigoriev I.V."/>
            <person name="Vagvolgyi C."/>
            <person name="Papp T."/>
            <person name="Martin F.M."/>
            <person name="Miettinen O."/>
            <person name="Hibbett D.S."/>
            <person name="Nagy L.G."/>
        </authorList>
    </citation>
    <scope>NUCLEOTIDE SEQUENCE [LARGE SCALE GENOMIC DNA]</scope>
    <source>
        <strain evidence="2 3">OMC1185</strain>
    </source>
</reference>
<protein>
    <submittedName>
        <fullName evidence="2">Uncharacterized protein</fullName>
    </submittedName>
</protein>
<organism evidence="2 3">
    <name type="scientific">Heliocybe sulcata</name>
    <dbReference type="NCBI Taxonomy" id="5364"/>
    <lineage>
        <taxon>Eukaryota</taxon>
        <taxon>Fungi</taxon>
        <taxon>Dikarya</taxon>
        <taxon>Basidiomycota</taxon>
        <taxon>Agaricomycotina</taxon>
        <taxon>Agaricomycetes</taxon>
        <taxon>Gloeophyllales</taxon>
        <taxon>Gloeophyllaceae</taxon>
        <taxon>Heliocybe</taxon>
    </lineage>
</organism>
<evidence type="ECO:0000313" key="2">
    <source>
        <dbReference type="EMBL" id="TFK46577.1"/>
    </source>
</evidence>
<gene>
    <name evidence="2" type="ORF">OE88DRAFT_1739440</name>
</gene>
<dbReference type="EMBL" id="ML213529">
    <property type="protein sequence ID" value="TFK46577.1"/>
    <property type="molecule type" value="Genomic_DNA"/>
</dbReference>
<dbReference type="Proteomes" id="UP000305948">
    <property type="component" value="Unassembled WGS sequence"/>
</dbReference>
<dbReference type="AlphaFoldDB" id="A0A5C3MNX7"/>
<dbReference type="OrthoDB" id="3270733at2759"/>
<feature type="compositionally biased region" description="Basic and acidic residues" evidence="1">
    <location>
        <begin position="453"/>
        <end position="462"/>
    </location>
</feature>
<feature type="compositionally biased region" description="Acidic residues" evidence="1">
    <location>
        <begin position="469"/>
        <end position="479"/>
    </location>
</feature>
<feature type="compositionally biased region" description="Basic and acidic residues" evidence="1">
    <location>
        <begin position="291"/>
        <end position="302"/>
    </location>
</feature>
<sequence>MAAKSCQGKRTDGEDCPCVRYIPRLKQDPDQPHLCRDCGHFESAHQTAAAPPSSIGDIFAAYKEPARMHLPLKASAQDAVKETNSGFKRNAESSGSGSLVKKAKKEQGAILDEKLPRNMIKVGRVTILPDGLEEDEDGELSHSSAPAPKQYKTYEGWKLSVPWQAKDGKLAFGQKWTVKQIEAWLRGLFPEVFQYVDEQMDSFADPPARTWELLDKTGMTLSTYKYEPNGEAFESLKGAKGRVWKDRTVWIGLHVPIPPSLYMNKFVERKPQPNEDITGTLQTGEGINTDLHIEQPDLDDRKGKGKARALPSPLIMPVSEEPVAGDRGKGKAKEPDSALPLSPLQSRPVRKTRKVTLKVNEPIFIEDDSQSDPDFNPSGQDDNGNSSPGLTEAITSNDVSESPIPVPRSPTTPLPAGSTGNTPPPPMWLDPTYDDLPVWHQHPTALATSSRSGQDRVQEDRMPFIQMSDELEPNPWDDD</sequence>
<feature type="compositionally biased region" description="Polar residues" evidence="1">
    <location>
        <begin position="377"/>
        <end position="400"/>
    </location>
</feature>
<feature type="compositionally biased region" description="Polar residues" evidence="1">
    <location>
        <begin position="275"/>
        <end position="286"/>
    </location>
</feature>
<feature type="region of interest" description="Disordered" evidence="1">
    <location>
        <begin position="273"/>
        <end position="479"/>
    </location>
</feature>
<feature type="compositionally biased region" description="Pro residues" evidence="1">
    <location>
        <begin position="404"/>
        <end position="413"/>
    </location>
</feature>
<accession>A0A5C3MNX7</accession>